<accession>S3HCD2</accession>
<dbReference type="SUPFAM" id="SSF48452">
    <property type="entry name" value="TPR-like"/>
    <property type="match status" value="1"/>
</dbReference>
<sequence length="197" mass="20836">MAAQAAKGRSQAAMEAGNRAIALNPSNPETAAALAGVLYSGYREAGASMAKDASRDTDAVPRCAMIVLALDAYRNGRYSQALVWTEQMNGSSPLMSVIRAAALGQLGSDQAKANLDKEVVSPTAFKKAINEIGLQPDLVSMLERGLTKAGSILNLRAALLADAESGLYSKSLRDRRRSGCSVDPVYISSLDKIESYH</sequence>
<reference evidence="1 2" key="1">
    <citation type="journal article" date="2012" name="J. Bacteriol.">
        <title>Genome sequence of Rhizobium grahamii CCGE502, a broad-host-range symbiont with low nodulation competitiveness in Phaseolus vulgaris.</title>
        <authorList>
            <person name="Althabegoiti M.J."/>
            <person name="Lozano L."/>
            <person name="Torres-Tejerizo G."/>
            <person name="Ormeno-Orrillo E."/>
            <person name="Rogel M.A."/>
            <person name="Gonzalez V."/>
            <person name="Martinez-Romero E."/>
        </authorList>
    </citation>
    <scope>NUCLEOTIDE SEQUENCE [LARGE SCALE GENOMIC DNA]</scope>
    <source>
        <strain evidence="1 2">CCGE 502</strain>
    </source>
</reference>
<comment type="caution">
    <text evidence="1">The sequence shown here is derived from an EMBL/GenBank/DDBJ whole genome shotgun (WGS) entry which is preliminary data.</text>
</comment>
<proteinExistence type="predicted"/>
<organism evidence="1 2">
    <name type="scientific">Rhizobium grahamii CCGE 502</name>
    <dbReference type="NCBI Taxonomy" id="990285"/>
    <lineage>
        <taxon>Bacteria</taxon>
        <taxon>Pseudomonadati</taxon>
        <taxon>Pseudomonadota</taxon>
        <taxon>Alphaproteobacteria</taxon>
        <taxon>Hyphomicrobiales</taxon>
        <taxon>Rhizobiaceae</taxon>
        <taxon>Rhizobium/Agrobacterium group</taxon>
        <taxon>Rhizobium</taxon>
    </lineage>
</organism>
<dbReference type="Gene3D" id="1.25.40.10">
    <property type="entry name" value="Tetratricopeptide repeat domain"/>
    <property type="match status" value="1"/>
</dbReference>
<evidence type="ECO:0000313" key="2">
    <source>
        <dbReference type="Proteomes" id="UP000014411"/>
    </source>
</evidence>
<dbReference type="Proteomes" id="UP000014411">
    <property type="component" value="Unassembled WGS sequence"/>
</dbReference>
<dbReference type="InterPro" id="IPR011990">
    <property type="entry name" value="TPR-like_helical_dom_sf"/>
</dbReference>
<dbReference type="HOGENOM" id="CLU_1383167_0_0_5"/>
<dbReference type="eggNOG" id="COG3063">
    <property type="taxonomic scope" value="Bacteria"/>
</dbReference>
<dbReference type="AlphaFoldDB" id="S3HCD2"/>
<gene>
    <name evidence="1" type="ORF">RGCCGE502_20470</name>
</gene>
<dbReference type="EMBL" id="AEYE02000025">
    <property type="protein sequence ID" value="EPE96289.1"/>
    <property type="molecule type" value="Genomic_DNA"/>
</dbReference>
<keyword evidence="2" id="KW-1185">Reference proteome</keyword>
<evidence type="ECO:0000313" key="1">
    <source>
        <dbReference type="EMBL" id="EPE96289.1"/>
    </source>
</evidence>
<protein>
    <submittedName>
        <fullName evidence="1">Uncharacterized protein</fullName>
    </submittedName>
</protein>
<name>S3HCD2_9HYPH</name>